<dbReference type="EMBL" id="FTOB01000002">
    <property type="protein sequence ID" value="SIS46689.1"/>
    <property type="molecule type" value="Genomic_DNA"/>
</dbReference>
<sequence>MHLSAIAYNLKKYLKFEQKRSKSGAGRLDLAVLVKSTLQYLFGTCIKHLNLVPRFWPDIKKAP</sequence>
<organism evidence="1 2">
    <name type="scientific">Zobellia uliginosa</name>
    <dbReference type="NCBI Taxonomy" id="143224"/>
    <lineage>
        <taxon>Bacteria</taxon>
        <taxon>Pseudomonadati</taxon>
        <taxon>Bacteroidota</taxon>
        <taxon>Flavobacteriia</taxon>
        <taxon>Flavobacteriales</taxon>
        <taxon>Flavobacteriaceae</taxon>
        <taxon>Zobellia</taxon>
    </lineage>
</organism>
<reference evidence="1 2" key="1">
    <citation type="submission" date="2017-01" db="EMBL/GenBank/DDBJ databases">
        <authorList>
            <person name="Varghese N."/>
            <person name="Submissions S."/>
        </authorList>
    </citation>
    <scope>NUCLEOTIDE SEQUENCE [LARGE SCALE GENOMIC DNA]</scope>
    <source>
        <strain evidence="1 2">DSM 2061</strain>
    </source>
</reference>
<evidence type="ECO:0000313" key="2">
    <source>
        <dbReference type="Proteomes" id="UP000185728"/>
    </source>
</evidence>
<evidence type="ECO:0000313" key="1">
    <source>
        <dbReference type="EMBL" id="SIS46689.1"/>
    </source>
</evidence>
<protein>
    <recommendedName>
        <fullName evidence="3">Transposase DDE domain-containing protein</fullName>
    </recommendedName>
</protein>
<accession>A0ABY1KKX1</accession>
<comment type="caution">
    <text evidence="1">The sequence shown here is derived from an EMBL/GenBank/DDBJ whole genome shotgun (WGS) entry which is preliminary data.</text>
</comment>
<evidence type="ECO:0008006" key="3">
    <source>
        <dbReference type="Google" id="ProtNLM"/>
    </source>
</evidence>
<gene>
    <name evidence="1" type="ORF">SAMN05421766_10241</name>
</gene>
<dbReference type="Proteomes" id="UP000185728">
    <property type="component" value="Unassembled WGS sequence"/>
</dbReference>
<name>A0ABY1KKX1_9FLAO</name>
<keyword evidence="2" id="KW-1185">Reference proteome</keyword>
<proteinExistence type="predicted"/>